<evidence type="ECO:0000256" key="1">
    <source>
        <dbReference type="SAM" id="MobiDB-lite"/>
    </source>
</evidence>
<evidence type="ECO:0000313" key="2">
    <source>
        <dbReference type="EMBL" id="KAH8027887.1"/>
    </source>
</evidence>
<feature type="region of interest" description="Disordered" evidence="1">
    <location>
        <begin position="70"/>
        <end position="91"/>
    </location>
</feature>
<dbReference type="AlphaFoldDB" id="A0A9J6E018"/>
<keyword evidence="3" id="KW-1185">Reference proteome</keyword>
<dbReference type="Proteomes" id="UP000821866">
    <property type="component" value="Chromosome 4"/>
</dbReference>
<organism evidence="2 3">
    <name type="scientific">Rhipicephalus microplus</name>
    <name type="common">Cattle tick</name>
    <name type="synonym">Boophilus microplus</name>
    <dbReference type="NCBI Taxonomy" id="6941"/>
    <lineage>
        <taxon>Eukaryota</taxon>
        <taxon>Metazoa</taxon>
        <taxon>Ecdysozoa</taxon>
        <taxon>Arthropoda</taxon>
        <taxon>Chelicerata</taxon>
        <taxon>Arachnida</taxon>
        <taxon>Acari</taxon>
        <taxon>Parasitiformes</taxon>
        <taxon>Ixodida</taxon>
        <taxon>Ixodoidea</taxon>
        <taxon>Ixodidae</taxon>
        <taxon>Rhipicephalinae</taxon>
        <taxon>Rhipicephalus</taxon>
        <taxon>Boophilus</taxon>
    </lineage>
</organism>
<feature type="compositionally biased region" description="Polar residues" evidence="1">
    <location>
        <begin position="72"/>
        <end position="82"/>
    </location>
</feature>
<dbReference type="EMBL" id="JABSTU010000006">
    <property type="protein sequence ID" value="KAH8027887.1"/>
    <property type="molecule type" value="Genomic_DNA"/>
</dbReference>
<reference evidence="2" key="2">
    <citation type="submission" date="2021-09" db="EMBL/GenBank/DDBJ databases">
        <authorList>
            <person name="Jia N."/>
            <person name="Wang J."/>
            <person name="Shi W."/>
            <person name="Du L."/>
            <person name="Sun Y."/>
            <person name="Zhan W."/>
            <person name="Jiang J."/>
            <person name="Wang Q."/>
            <person name="Zhang B."/>
            <person name="Ji P."/>
            <person name="Sakyi L.B."/>
            <person name="Cui X."/>
            <person name="Yuan T."/>
            <person name="Jiang B."/>
            <person name="Yang W."/>
            <person name="Lam T.T.-Y."/>
            <person name="Chang Q."/>
            <person name="Ding S."/>
            <person name="Wang X."/>
            <person name="Zhu J."/>
            <person name="Ruan X."/>
            <person name="Zhao L."/>
            <person name="Wei J."/>
            <person name="Que T."/>
            <person name="Du C."/>
            <person name="Cheng J."/>
            <person name="Dai P."/>
            <person name="Han X."/>
            <person name="Huang E."/>
            <person name="Gao Y."/>
            <person name="Liu J."/>
            <person name="Shao H."/>
            <person name="Ye R."/>
            <person name="Li L."/>
            <person name="Wei W."/>
            <person name="Wang X."/>
            <person name="Wang C."/>
            <person name="Huo Q."/>
            <person name="Li W."/>
            <person name="Guo W."/>
            <person name="Chen H."/>
            <person name="Chen S."/>
            <person name="Zhou L."/>
            <person name="Zhou L."/>
            <person name="Ni X."/>
            <person name="Tian J."/>
            <person name="Zhou Y."/>
            <person name="Sheng Y."/>
            <person name="Liu T."/>
            <person name="Pan Y."/>
            <person name="Xia L."/>
            <person name="Li J."/>
            <person name="Zhao F."/>
            <person name="Cao W."/>
        </authorList>
    </citation>
    <scope>NUCLEOTIDE SEQUENCE</scope>
    <source>
        <strain evidence="2">Rmic-2018</strain>
        <tissue evidence="2">Larvae</tissue>
    </source>
</reference>
<protein>
    <submittedName>
        <fullName evidence="2">Uncharacterized protein</fullName>
    </submittedName>
</protein>
<evidence type="ECO:0000313" key="3">
    <source>
        <dbReference type="Proteomes" id="UP000821866"/>
    </source>
</evidence>
<sequence>MRRTVLRKTPCAMALIGATRRLAEPRPRRVLYFPTAVLVTFGRDRRILMESAQRSIYGVLRAASYRDDLAANRSTHTQSNKPETLERNRAGASDPDLWTLEAIFTSRKNKDGAADNATRELSHVRSGAEDGARPPTLFFFIAQASVARAIVAGAGRECAGNGPAKLL</sequence>
<accession>A0A9J6E018</accession>
<proteinExistence type="predicted"/>
<reference evidence="2" key="1">
    <citation type="journal article" date="2020" name="Cell">
        <title>Large-Scale Comparative Analyses of Tick Genomes Elucidate Their Genetic Diversity and Vector Capacities.</title>
        <authorList>
            <consortium name="Tick Genome and Microbiome Consortium (TIGMIC)"/>
            <person name="Jia N."/>
            <person name="Wang J."/>
            <person name="Shi W."/>
            <person name="Du L."/>
            <person name="Sun Y."/>
            <person name="Zhan W."/>
            <person name="Jiang J.F."/>
            <person name="Wang Q."/>
            <person name="Zhang B."/>
            <person name="Ji P."/>
            <person name="Bell-Sakyi L."/>
            <person name="Cui X.M."/>
            <person name="Yuan T.T."/>
            <person name="Jiang B.G."/>
            <person name="Yang W.F."/>
            <person name="Lam T.T."/>
            <person name="Chang Q.C."/>
            <person name="Ding S.J."/>
            <person name="Wang X.J."/>
            <person name="Zhu J.G."/>
            <person name="Ruan X.D."/>
            <person name="Zhao L."/>
            <person name="Wei J.T."/>
            <person name="Ye R.Z."/>
            <person name="Que T.C."/>
            <person name="Du C.H."/>
            <person name="Zhou Y.H."/>
            <person name="Cheng J.X."/>
            <person name="Dai P.F."/>
            <person name="Guo W.B."/>
            <person name="Han X.H."/>
            <person name="Huang E.J."/>
            <person name="Li L.F."/>
            <person name="Wei W."/>
            <person name="Gao Y.C."/>
            <person name="Liu J.Z."/>
            <person name="Shao H.Z."/>
            <person name="Wang X."/>
            <person name="Wang C.C."/>
            <person name="Yang T.C."/>
            <person name="Huo Q.B."/>
            <person name="Li W."/>
            <person name="Chen H.Y."/>
            <person name="Chen S.E."/>
            <person name="Zhou L.G."/>
            <person name="Ni X.B."/>
            <person name="Tian J.H."/>
            <person name="Sheng Y."/>
            <person name="Liu T."/>
            <person name="Pan Y.S."/>
            <person name="Xia L.Y."/>
            <person name="Li J."/>
            <person name="Zhao F."/>
            <person name="Cao W.C."/>
        </authorList>
    </citation>
    <scope>NUCLEOTIDE SEQUENCE</scope>
    <source>
        <strain evidence="2">Rmic-2018</strain>
    </source>
</reference>
<name>A0A9J6E018_RHIMP</name>
<gene>
    <name evidence="2" type="ORF">HPB51_011117</name>
</gene>
<comment type="caution">
    <text evidence="2">The sequence shown here is derived from an EMBL/GenBank/DDBJ whole genome shotgun (WGS) entry which is preliminary data.</text>
</comment>